<name>A0A9W9T125_9EURO</name>
<feature type="region of interest" description="Disordered" evidence="1">
    <location>
        <begin position="38"/>
        <end position="59"/>
    </location>
</feature>
<gene>
    <name evidence="2" type="ORF">N7472_001920</name>
</gene>
<dbReference type="Proteomes" id="UP001150879">
    <property type="component" value="Unassembled WGS sequence"/>
</dbReference>
<dbReference type="AlphaFoldDB" id="A0A9W9T125"/>
<dbReference type="EMBL" id="JAPQKP010000002">
    <property type="protein sequence ID" value="KAJ5205472.1"/>
    <property type="molecule type" value="Genomic_DNA"/>
</dbReference>
<evidence type="ECO:0000256" key="1">
    <source>
        <dbReference type="SAM" id="MobiDB-lite"/>
    </source>
</evidence>
<reference evidence="2" key="2">
    <citation type="journal article" date="2023" name="IMA Fungus">
        <title>Comparative genomic study of the Penicillium genus elucidates a diverse pangenome and 15 lateral gene transfer events.</title>
        <authorList>
            <person name="Petersen C."/>
            <person name="Sorensen T."/>
            <person name="Nielsen M.R."/>
            <person name="Sondergaard T.E."/>
            <person name="Sorensen J.L."/>
            <person name="Fitzpatrick D.A."/>
            <person name="Frisvad J.C."/>
            <person name="Nielsen K.L."/>
        </authorList>
    </citation>
    <scope>NUCLEOTIDE SEQUENCE</scope>
    <source>
        <strain evidence="2">IBT 16849</strain>
    </source>
</reference>
<keyword evidence="3" id="KW-1185">Reference proteome</keyword>
<evidence type="ECO:0000313" key="2">
    <source>
        <dbReference type="EMBL" id="KAJ5205472.1"/>
    </source>
</evidence>
<organism evidence="2 3">
    <name type="scientific">Penicillium cf. griseofulvum</name>
    <dbReference type="NCBI Taxonomy" id="2972120"/>
    <lineage>
        <taxon>Eukaryota</taxon>
        <taxon>Fungi</taxon>
        <taxon>Dikarya</taxon>
        <taxon>Ascomycota</taxon>
        <taxon>Pezizomycotina</taxon>
        <taxon>Eurotiomycetes</taxon>
        <taxon>Eurotiomycetidae</taxon>
        <taxon>Eurotiales</taxon>
        <taxon>Aspergillaceae</taxon>
        <taxon>Penicillium</taxon>
    </lineage>
</organism>
<evidence type="ECO:0000313" key="3">
    <source>
        <dbReference type="Proteomes" id="UP001150879"/>
    </source>
</evidence>
<reference evidence="2" key="1">
    <citation type="submission" date="2022-11" db="EMBL/GenBank/DDBJ databases">
        <authorList>
            <person name="Petersen C."/>
        </authorList>
    </citation>
    <scope>NUCLEOTIDE SEQUENCE</scope>
    <source>
        <strain evidence="2">IBT 16849</strain>
    </source>
</reference>
<proteinExistence type="predicted"/>
<protein>
    <submittedName>
        <fullName evidence="2">Uncharacterized protein</fullName>
    </submittedName>
</protein>
<accession>A0A9W9T125</accession>
<sequence>MQEKTFSAAKSSQMIVLLVHYTTGIQPYMYLLQQALTSKHDSSPNPNLHGFDLLRKEAR</sequence>
<comment type="caution">
    <text evidence="2">The sequence shown here is derived from an EMBL/GenBank/DDBJ whole genome shotgun (WGS) entry which is preliminary data.</text>
</comment>